<keyword evidence="6" id="KW-1185">Reference proteome</keyword>
<dbReference type="InterPro" id="IPR035595">
    <property type="entry name" value="UDP_glycos_trans_CS"/>
</dbReference>
<dbReference type="Pfam" id="PF00201">
    <property type="entry name" value="UDPGT"/>
    <property type="match status" value="1"/>
</dbReference>
<keyword evidence="2 3" id="KW-0808">Transferase</keyword>
<accession>A0ABC8SPK1</accession>
<evidence type="ECO:0000256" key="4">
    <source>
        <dbReference type="RuleBase" id="RU362057"/>
    </source>
</evidence>
<keyword evidence="3" id="KW-0328">Glycosyltransferase</keyword>
<dbReference type="PANTHER" id="PTHR11926:SF1374">
    <property type="entry name" value="UDP-GLYCOSYLTRANSFERASE 76F1-RELATED"/>
    <property type="match status" value="1"/>
</dbReference>
<reference evidence="5 6" key="1">
    <citation type="submission" date="2024-02" db="EMBL/GenBank/DDBJ databases">
        <authorList>
            <person name="Vignale AGUSTIN F."/>
            <person name="Sosa J E."/>
            <person name="Modenutti C."/>
        </authorList>
    </citation>
    <scope>NUCLEOTIDE SEQUENCE [LARGE SCALE GENOMIC DNA]</scope>
</reference>
<evidence type="ECO:0000313" key="6">
    <source>
        <dbReference type="Proteomes" id="UP001642360"/>
    </source>
</evidence>
<dbReference type="EC" id="2.4.1.-" evidence="4"/>
<evidence type="ECO:0000313" key="5">
    <source>
        <dbReference type="EMBL" id="CAK9159094.1"/>
    </source>
</evidence>
<comment type="caution">
    <text evidence="5">The sequence shown here is derived from an EMBL/GenBank/DDBJ whole genome shotgun (WGS) entry which is preliminary data.</text>
</comment>
<dbReference type="Gene3D" id="3.40.50.2000">
    <property type="entry name" value="Glycogen Phosphorylase B"/>
    <property type="match status" value="2"/>
</dbReference>
<evidence type="ECO:0000256" key="1">
    <source>
        <dbReference type="ARBA" id="ARBA00009995"/>
    </source>
</evidence>
<evidence type="ECO:0000256" key="3">
    <source>
        <dbReference type="RuleBase" id="RU003718"/>
    </source>
</evidence>
<dbReference type="CDD" id="cd03784">
    <property type="entry name" value="GT1_Gtf-like"/>
    <property type="match status" value="1"/>
</dbReference>
<dbReference type="PANTHER" id="PTHR11926">
    <property type="entry name" value="GLUCOSYL/GLUCURONOSYL TRANSFERASES"/>
    <property type="match status" value="1"/>
</dbReference>
<proteinExistence type="inferred from homology"/>
<protein>
    <recommendedName>
        <fullName evidence="4">Glycosyltransferase</fullName>
        <ecNumber evidence="4">2.4.1.-</ecNumber>
    </recommendedName>
</protein>
<dbReference type="SUPFAM" id="SSF53756">
    <property type="entry name" value="UDP-Glycosyltransferase/glycogen phosphorylase"/>
    <property type="match status" value="1"/>
</dbReference>
<dbReference type="FunFam" id="3.40.50.2000:FF:000120">
    <property type="entry name" value="UDP-glycosyltransferase 76C1"/>
    <property type="match status" value="1"/>
</dbReference>
<gene>
    <name evidence="5" type="ORF">ILEXP_LOCUS27772</name>
</gene>
<dbReference type="PROSITE" id="PS00375">
    <property type="entry name" value="UDPGT"/>
    <property type="match status" value="1"/>
</dbReference>
<dbReference type="GO" id="GO:0035251">
    <property type="term" value="F:UDP-glucosyltransferase activity"/>
    <property type="evidence" value="ECO:0007669"/>
    <property type="project" value="UniProtKB-ARBA"/>
</dbReference>
<organism evidence="5 6">
    <name type="scientific">Ilex paraguariensis</name>
    <name type="common">yerba mate</name>
    <dbReference type="NCBI Taxonomy" id="185542"/>
    <lineage>
        <taxon>Eukaryota</taxon>
        <taxon>Viridiplantae</taxon>
        <taxon>Streptophyta</taxon>
        <taxon>Embryophyta</taxon>
        <taxon>Tracheophyta</taxon>
        <taxon>Spermatophyta</taxon>
        <taxon>Magnoliopsida</taxon>
        <taxon>eudicotyledons</taxon>
        <taxon>Gunneridae</taxon>
        <taxon>Pentapetalae</taxon>
        <taxon>asterids</taxon>
        <taxon>campanulids</taxon>
        <taxon>Aquifoliales</taxon>
        <taxon>Aquifoliaceae</taxon>
        <taxon>Ilex</taxon>
    </lineage>
</organism>
<evidence type="ECO:0000256" key="2">
    <source>
        <dbReference type="ARBA" id="ARBA00022679"/>
    </source>
</evidence>
<dbReference type="EMBL" id="CAUOFW020003293">
    <property type="protein sequence ID" value="CAK9159094.1"/>
    <property type="molecule type" value="Genomic_DNA"/>
</dbReference>
<dbReference type="FunFam" id="3.40.50.2000:FF:000040">
    <property type="entry name" value="UDP-glycosyltransferase 76C1"/>
    <property type="match status" value="1"/>
</dbReference>
<name>A0ABC8SPK1_9AQUA</name>
<comment type="similarity">
    <text evidence="1 3">Belongs to the UDP-glycosyltransferase family.</text>
</comment>
<dbReference type="InterPro" id="IPR002213">
    <property type="entry name" value="UDP_glucos_trans"/>
</dbReference>
<dbReference type="Proteomes" id="UP001642360">
    <property type="component" value="Unassembled WGS sequence"/>
</dbReference>
<dbReference type="AlphaFoldDB" id="A0ABC8SPK1"/>
<sequence>MENRRTHGLRVVLVPPPFQGHITPMLQLGSILHSRGFSITIAHTEFNPPCSCNHPEFFFLPLADNLSGYDTSFWNLLEVISVINVNCKAPLQQYLVQMMEKLEPHDKVCCIIYDTIMHFTDAVANHLNLPSIILRTTSASNVLAWDAIPRLQEGGYISLQESLANELVPELYPLRFKDLPYQKPSKVVLQFTADLNKVRSSAAIVWNTMDFLEHSSLSQLQQQYQIPNFSIGPMHKTAPISTTSLLKEDNSCLAWLDKQAPNTVIYVSLGSLAMVDKKELAEMAWGLANSDQPFLWVVRPGLVDGSEASNQFLELFQGFKERIRGRGLVVKWAPQKEVLAHSAVGGFLSHCGWNSTLESICEGVPMICRPCFSDQLVNARYLIHVWKVGLEMDPVLERGGIQRAIRSLMVEKEGEEMRQRAIDMGQKIKRCVQKGGSSYNSLNDLEEFILSWSS</sequence>